<dbReference type="Gene3D" id="3.30.1330.230">
    <property type="match status" value="1"/>
</dbReference>
<keyword evidence="2" id="KW-0808">Transferase</keyword>
<dbReference type="GO" id="GO:0005840">
    <property type="term" value="C:ribosome"/>
    <property type="evidence" value="ECO:0007669"/>
    <property type="project" value="UniProtKB-KW"/>
</dbReference>
<reference evidence="3" key="1">
    <citation type="submission" date="2016-10" db="EMBL/GenBank/DDBJ databases">
        <authorList>
            <person name="Varghese N."/>
            <person name="Submissions S."/>
        </authorList>
    </citation>
    <scope>NUCLEOTIDE SEQUENCE [LARGE SCALE GENOMIC DNA]</scope>
    <source>
        <strain evidence="3">DSM 44260</strain>
    </source>
</reference>
<dbReference type="GO" id="GO:0016740">
    <property type="term" value="F:transferase activity"/>
    <property type="evidence" value="ECO:0007669"/>
    <property type="project" value="UniProtKB-KW"/>
</dbReference>
<dbReference type="Pfam" id="PF02624">
    <property type="entry name" value="YcaO"/>
    <property type="match status" value="1"/>
</dbReference>
<dbReference type="EMBL" id="FOGI01000007">
    <property type="protein sequence ID" value="SES11377.1"/>
    <property type="molecule type" value="Genomic_DNA"/>
</dbReference>
<dbReference type="RefSeq" id="WP_092779820.1">
    <property type="nucleotide sequence ID" value="NZ_FOGI01000007.1"/>
</dbReference>
<dbReference type="PANTHER" id="PTHR37809">
    <property type="entry name" value="RIBOSOMAL PROTEIN S12 METHYLTHIOTRANSFERASE ACCESSORY FACTOR YCAO"/>
    <property type="match status" value="1"/>
</dbReference>
<proteinExistence type="predicted"/>
<dbReference type="AlphaFoldDB" id="A0A1H9UQM7"/>
<evidence type="ECO:0000259" key="1">
    <source>
        <dbReference type="PROSITE" id="PS51664"/>
    </source>
</evidence>
<dbReference type="NCBIfam" id="TIGR00702">
    <property type="entry name" value="YcaO-type kinase domain"/>
    <property type="match status" value="1"/>
</dbReference>
<dbReference type="InterPro" id="IPR003776">
    <property type="entry name" value="YcaO-like_dom"/>
</dbReference>
<gene>
    <name evidence="2" type="ORF">SAMN04487818_107393</name>
</gene>
<protein>
    <submittedName>
        <fullName evidence="2">Ribosomal protein S12 methylthiotransferase accessory factor</fullName>
    </submittedName>
</protein>
<keyword evidence="2" id="KW-0687">Ribonucleoprotein</keyword>
<evidence type="ECO:0000313" key="2">
    <source>
        <dbReference type="EMBL" id="SES11377.1"/>
    </source>
</evidence>
<sequence length="399" mass="42295">MTSSVRVVALDETLARARRVAAGLGVTRVTDTTWLDYLGIPVFASIRPSAGVGSLCVNAGKGVRVREAQVGAYMEAIEYALAECGPQSPSVFESTPREVGGQGFEFVDLCPLLGRPVDPDGPLMCVMAEDIADGTLVALPAELVFAPYRENQGQRVFGSSTTGLASGNSVAEATVHGLAEVIERDVSALSHFGDRSRLVEVDTVPPEVAEVVAKVEDAGLRAVLRYTPTEFGLPYFRASILEPDDDQPIAIAQGAGLHLLRDIAAVRGLCEAAQSRLTGIHGGRDDLMDRVNYFAEPGAGGSDRERLATRELRAQVTDTTGSVRYSEIPAGTPVDSIDSALSELRKALSSAGIERAYRVTLSTPDLPLAVVRVIVPGMESFEPGLKRVGPRLAARVRAA</sequence>
<dbReference type="PANTHER" id="PTHR37809:SF1">
    <property type="entry name" value="RIBOSOMAL PROTEIN S12 METHYLTHIOTRANSFERASE ACCESSORY FACTOR YCAO"/>
    <property type="match status" value="1"/>
</dbReference>
<dbReference type="STRING" id="155974.SAMN04487818_107393"/>
<dbReference type="Proteomes" id="UP000199051">
    <property type="component" value="Unassembled WGS sequence"/>
</dbReference>
<accession>A0A1H9UQM7</accession>
<keyword evidence="2" id="KW-0689">Ribosomal protein</keyword>
<evidence type="ECO:0000313" key="3">
    <source>
        <dbReference type="Proteomes" id="UP000199051"/>
    </source>
</evidence>
<feature type="domain" description="YcaO" evidence="1">
    <location>
        <begin position="60"/>
        <end position="399"/>
    </location>
</feature>
<name>A0A1H9UQM7_9PSEU</name>
<keyword evidence="3" id="KW-1185">Reference proteome</keyword>
<dbReference type="PROSITE" id="PS51664">
    <property type="entry name" value="YCAO"/>
    <property type="match status" value="1"/>
</dbReference>
<organism evidence="2 3">
    <name type="scientific">Actinokineospora terrae</name>
    <dbReference type="NCBI Taxonomy" id="155974"/>
    <lineage>
        <taxon>Bacteria</taxon>
        <taxon>Bacillati</taxon>
        <taxon>Actinomycetota</taxon>
        <taxon>Actinomycetes</taxon>
        <taxon>Pseudonocardiales</taxon>
        <taxon>Pseudonocardiaceae</taxon>
        <taxon>Actinokineospora</taxon>
    </lineage>
</organism>